<protein>
    <recommendedName>
        <fullName evidence="2">UPF0102 protein CH360_15580</fullName>
    </recommendedName>
</protein>
<name>A0A2M9ZIJ4_9LEPT</name>
<dbReference type="AlphaFoldDB" id="A0A2M9ZIJ4"/>
<dbReference type="CDD" id="cd20736">
    <property type="entry name" value="PoNe_Nuclease"/>
    <property type="match status" value="1"/>
</dbReference>
<comment type="similarity">
    <text evidence="1 2">Belongs to the UPF0102 family.</text>
</comment>
<dbReference type="EMBL" id="NPDZ01000017">
    <property type="protein sequence ID" value="PJZ71885.1"/>
    <property type="molecule type" value="Genomic_DNA"/>
</dbReference>
<dbReference type="EMBL" id="NPDY01000020">
    <property type="protein sequence ID" value="PJZ68555.1"/>
    <property type="molecule type" value="Genomic_DNA"/>
</dbReference>
<dbReference type="Gene3D" id="3.40.1350.10">
    <property type="match status" value="1"/>
</dbReference>
<evidence type="ECO:0000256" key="1">
    <source>
        <dbReference type="ARBA" id="ARBA00006738"/>
    </source>
</evidence>
<keyword evidence="5" id="KW-1185">Reference proteome</keyword>
<proteinExistence type="inferred from homology"/>
<evidence type="ECO:0000256" key="2">
    <source>
        <dbReference type="HAMAP-Rule" id="MF_00048"/>
    </source>
</evidence>
<accession>A0A2M9ZIJ4</accession>
<dbReference type="InterPro" id="IPR003509">
    <property type="entry name" value="UPF0102_YraN-like"/>
</dbReference>
<dbReference type="InterPro" id="IPR011856">
    <property type="entry name" value="tRNA_endonuc-like_dom_sf"/>
</dbReference>
<sequence>MCMNTKYRKIKGKTGEDFAADWLVSQGHKILERNFRIRKGEIDIISVEGKTIHFIEVKHWTKGKEFLPLQSLTQAKILRMRLAAEVYLTRNVLFLSYLVSFDLAHLNEKRELNFYLGLF</sequence>
<evidence type="ECO:0000313" key="4">
    <source>
        <dbReference type="EMBL" id="PJZ71885.1"/>
    </source>
</evidence>
<evidence type="ECO:0000313" key="6">
    <source>
        <dbReference type="Proteomes" id="UP000231990"/>
    </source>
</evidence>
<dbReference type="OrthoDB" id="9802516at2"/>
<dbReference type="Pfam" id="PF02021">
    <property type="entry name" value="UPF0102"/>
    <property type="match status" value="1"/>
</dbReference>
<evidence type="ECO:0000313" key="3">
    <source>
        <dbReference type="EMBL" id="PJZ68555.1"/>
    </source>
</evidence>
<dbReference type="InterPro" id="IPR011335">
    <property type="entry name" value="Restrct_endonuc-II-like"/>
</dbReference>
<comment type="caution">
    <text evidence="4">The sequence shown here is derived from an EMBL/GenBank/DDBJ whole genome shotgun (WGS) entry which is preliminary data.</text>
</comment>
<dbReference type="Proteomes" id="UP000231990">
    <property type="component" value="Unassembled WGS sequence"/>
</dbReference>
<gene>
    <name evidence="3" type="ORF">CH360_15580</name>
    <name evidence="4" type="ORF">CH373_17120</name>
</gene>
<dbReference type="PANTHER" id="PTHR34039:SF1">
    <property type="entry name" value="UPF0102 PROTEIN YRAN"/>
    <property type="match status" value="1"/>
</dbReference>
<organism evidence="4 6">
    <name type="scientific">Leptospira perolatii</name>
    <dbReference type="NCBI Taxonomy" id="2023191"/>
    <lineage>
        <taxon>Bacteria</taxon>
        <taxon>Pseudomonadati</taxon>
        <taxon>Spirochaetota</taxon>
        <taxon>Spirochaetia</taxon>
        <taxon>Leptospirales</taxon>
        <taxon>Leptospiraceae</taxon>
        <taxon>Leptospira</taxon>
    </lineage>
</organism>
<dbReference type="HAMAP" id="MF_00048">
    <property type="entry name" value="UPF0102"/>
    <property type="match status" value="1"/>
</dbReference>
<dbReference type="GO" id="GO:0003676">
    <property type="term" value="F:nucleic acid binding"/>
    <property type="evidence" value="ECO:0007669"/>
    <property type="project" value="InterPro"/>
</dbReference>
<reference evidence="5 6" key="1">
    <citation type="submission" date="2017-07" db="EMBL/GenBank/DDBJ databases">
        <title>Leptospira spp. isolated from tropical soils.</title>
        <authorList>
            <person name="Thibeaux R."/>
            <person name="Iraola G."/>
            <person name="Ferres I."/>
            <person name="Bierque E."/>
            <person name="Girault D."/>
            <person name="Soupe-Gilbert M.-E."/>
            <person name="Picardeau M."/>
            <person name="Goarant C."/>
        </authorList>
    </citation>
    <scope>NUCLEOTIDE SEQUENCE [LARGE SCALE GENOMIC DNA]</scope>
    <source>
        <strain evidence="4 6">FH1-B-B1</strain>
        <strain evidence="3 5">FH1-B-C1</strain>
    </source>
</reference>
<evidence type="ECO:0000313" key="5">
    <source>
        <dbReference type="Proteomes" id="UP000231962"/>
    </source>
</evidence>
<dbReference type="PANTHER" id="PTHR34039">
    <property type="entry name" value="UPF0102 PROTEIN YRAN"/>
    <property type="match status" value="1"/>
</dbReference>
<dbReference type="SUPFAM" id="SSF52980">
    <property type="entry name" value="Restriction endonuclease-like"/>
    <property type="match status" value="1"/>
</dbReference>
<dbReference type="Proteomes" id="UP000231962">
    <property type="component" value="Unassembled WGS sequence"/>
</dbReference>